<dbReference type="SUPFAM" id="SSF46689">
    <property type="entry name" value="Homeodomain-like"/>
    <property type="match status" value="1"/>
</dbReference>
<accession>A0ABT0E0L4</accession>
<dbReference type="InterPro" id="IPR009057">
    <property type="entry name" value="Homeodomain-like_sf"/>
</dbReference>
<dbReference type="EMBL" id="JALKHS010000012">
    <property type="protein sequence ID" value="MCK0532912.1"/>
    <property type="molecule type" value="Genomic_DNA"/>
</dbReference>
<evidence type="ECO:0000256" key="2">
    <source>
        <dbReference type="PROSITE-ProRule" id="PRU00335"/>
    </source>
</evidence>
<dbReference type="InterPro" id="IPR001647">
    <property type="entry name" value="HTH_TetR"/>
</dbReference>
<gene>
    <name evidence="4" type="ORF">MU848_15075</name>
</gene>
<dbReference type="InterPro" id="IPR050109">
    <property type="entry name" value="HTH-type_TetR-like_transc_reg"/>
</dbReference>
<dbReference type="PANTHER" id="PTHR30055">
    <property type="entry name" value="HTH-TYPE TRANSCRIPTIONAL REGULATOR RUTR"/>
    <property type="match status" value="1"/>
</dbReference>
<keyword evidence="5" id="KW-1185">Reference proteome</keyword>
<dbReference type="PRINTS" id="PR00455">
    <property type="entry name" value="HTHTETR"/>
</dbReference>
<evidence type="ECO:0000313" key="5">
    <source>
        <dbReference type="Proteomes" id="UP001203512"/>
    </source>
</evidence>
<dbReference type="Gene3D" id="1.10.357.10">
    <property type="entry name" value="Tetracycline Repressor, domain 2"/>
    <property type="match status" value="1"/>
</dbReference>
<feature type="DNA-binding region" description="H-T-H motif" evidence="2">
    <location>
        <begin position="44"/>
        <end position="63"/>
    </location>
</feature>
<dbReference type="PROSITE" id="PS50977">
    <property type="entry name" value="HTH_TETR_2"/>
    <property type="match status" value="1"/>
</dbReference>
<evidence type="ECO:0000313" key="4">
    <source>
        <dbReference type="EMBL" id="MCK0532912.1"/>
    </source>
</evidence>
<dbReference type="Pfam" id="PF00440">
    <property type="entry name" value="TetR_N"/>
    <property type="match status" value="1"/>
</dbReference>
<comment type="caution">
    <text evidence="4">The sequence shown here is derived from an EMBL/GenBank/DDBJ whole genome shotgun (WGS) entry which is preliminary data.</text>
</comment>
<name>A0ABT0E0L4_9SPHN</name>
<keyword evidence="1 2" id="KW-0238">DNA-binding</keyword>
<dbReference type="RefSeq" id="WP_201516423.1">
    <property type="nucleotide sequence ID" value="NZ_JALKHS010000012.1"/>
</dbReference>
<dbReference type="PANTHER" id="PTHR30055:SF226">
    <property type="entry name" value="HTH-TYPE TRANSCRIPTIONAL REGULATOR PKSA"/>
    <property type="match status" value="1"/>
</dbReference>
<evidence type="ECO:0000256" key="1">
    <source>
        <dbReference type="ARBA" id="ARBA00023125"/>
    </source>
</evidence>
<sequence>MTSIAQSAISEPIVQRTSKGQRTADRLLDTAELLFAQKGYDATALRDIAAAANIQQPGLYKYFESKDALYRQVLQRALQPLADEMEATITRSPQEASFRTLTDRLVDVLTQHPNVSMLLIRSILSSPSDRDEIGMAWVERLIDYGRRITQAAELEPAAEDLILQTVAIFNLMFGYFWAAPVSRSLAGIDPLSPAMIERQKALLSRFIATIEQGKPLSDP</sequence>
<feature type="domain" description="HTH tetR-type" evidence="3">
    <location>
        <begin position="21"/>
        <end position="81"/>
    </location>
</feature>
<reference evidence="4 5" key="1">
    <citation type="submission" date="2022-04" db="EMBL/GenBank/DDBJ databases">
        <authorList>
            <person name="Huq M.A."/>
        </authorList>
    </citation>
    <scope>NUCLEOTIDE SEQUENCE [LARGE SCALE GENOMIC DNA]</scope>
    <source>
        <strain evidence="4 5">MAH-33</strain>
    </source>
</reference>
<evidence type="ECO:0000259" key="3">
    <source>
        <dbReference type="PROSITE" id="PS50977"/>
    </source>
</evidence>
<proteinExistence type="predicted"/>
<protein>
    <submittedName>
        <fullName evidence="4">TetR/AcrR family transcriptional regulator</fullName>
    </submittedName>
</protein>
<dbReference type="Proteomes" id="UP001203512">
    <property type="component" value="Unassembled WGS sequence"/>
</dbReference>
<organism evidence="4 5">
    <name type="scientific">Sphingobium agri</name>
    <dbReference type="NCBI Taxonomy" id="2933566"/>
    <lineage>
        <taxon>Bacteria</taxon>
        <taxon>Pseudomonadati</taxon>
        <taxon>Pseudomonadota</taxon>
        <taxon>Alphaproteobacteria</taxon>
        <taxon>Sphingomonadales</taxon>
        <taxon>Sphingomonadaceae</taxon>
        <taxon>Sphingobium</taxon>
    </lineage>
</organism>